<evidence type="ECO:0000313" key="1">
    <source>
        <dbReference type="EMBL" id="KKL16344.1"/>
    </source>
</evidence>
<proteinExistence type="predicted"/>
<accession>A0A0F9B346</accession>
<dbReference type="EMBL" id="LAZR01039702">
    <property type="protein sequence ID" value="KKL16344.1"/>
    <property type="molecule type" value="Genomic_DNA"/>
</dbReference>
<gene>
    <name evidence="1" type="ORF">LCGC14_2496540</name>
</gene>
<reference evidence="1" key="1">
    <citation type="journal article" date="2015" name="Nature">
        <title>Complex archaea that bridge the gap between prokaryotes and eukaryotes.</title>
        <authorList>
            <person name="Spang A."/>
            <person name="Saw J.H."/>
            <person name="Jorgensen S.L."/>
            <person name="Zaremba-Niedzwiedzka K."/>
            <person name="Martijn J."/>
            <person name="Lind A.E."/>
            <person name="van Eijk R."/>
            <person name="Schleper C."/>
            <person name="Guy L."/>
            <person name="Ettema T.J."/>
        </authorList>
    </citation>
    <scope>NUCLEOTIDE SEQUENCE</scope>
</reference>
<protein>
    <submittedName>
        <fullName evidence="1">Uncharacterized protein</fullName>
    </submittedName>
</protein>
<sequence length="108" mass="12180">NQHAIRRSMNSLSEDGLLRQDGCKALDLVISILHSELDQETQEIVPVFHGRNDPEEGAIGTVVDERILTSRGEQIAQCLCSLRLLSEMVQVLQHRFTAERIVNRRFGA</sequence>
<feature type="non-terminal residue" evidence="1">
    <location>
        <position position="1"/>
    </location>
</feature>
<dbReference type="AlphaFoldDB" id="A0A0F9B346"/>
<organism evidence="1">
    <name type="scientific">marine sediment metagenome</name>
    <dbReference type="NCBI Taxonomy" id="412755"/>
    <lineage>
        <taxon>unclassified sequences</taxon>
        <taxon>metagenomes</taxon>
        <taxon>ecological metagenomes</taxon>
    </lineage>
</organism>
<comment type="caution">
    <text evidence="1">The sequence shown here is derived from an EMBL/GenBank/DDBJ whole genome shotgun (WGS) entry which is preliminary data.</text>
</comment>
<name>A0A0F9B346_9ZZZZ</name>